<dbReference type="PROSITE" id="PS00455">
    <property type="entry name" value="AMP_BINDING"/>
    <property type="match status" value="1"/>
</dbReference>
<dbReference type="GO" id="GO:0009366">
    <property type="term" value="C:enterobactin synthetase complex"/>
    <property type="evidence" value="ECO:0007669"/>
    <property type="project" value="TreeGrafter"/>
</dbReference>
<dbReference type="CDD" id="cd05930">
    <property type="entry name" value="A_NRPS"/>
    <property type="match status" value="1"/>
</dbReference>
<dbReference type="GO" id="GO:0009239">
    <property type="term" value="P:enterobactin biosynthetic process"/>
    <property type="evidence" value="ECO:0007669"/>
    <property type="project" value="TreeGrafter"/>
</dbReference>
<dbReference type="SMART" id="SM00923">
    <property type="entry name" value="MbtH"/>
    <property type="match status" value="1"/>
</dbReference>
<dbReference type="Pfam" id="PF00501">
    <property type="entry name" value="AMP-binding"/>
    <property type="match status" value="1"/>
</dbReference>
<dbReference type="PANTHER" id="PTHR45527">
    <property type="entry name" value="NONRIBOSOMAL PEPTIDE SYNTHETASE"/>
    <property type="match status" value="1"/>
</dbReference>
<accession>A0A1C5AII0</accession>
<dbReference type="InterPro" id="IPR025110">
    <property type="entry name" value="AMP-bd_C"/>
</dbReference>
<dbReference type="GO" id="GO:0031177">
    <property type="term" value="F:phosphopantetheine binding"/>
    <property type="evidence" value="ECO:0007669"/>
    <property type="project" value="TreeGrafter"/>
</dbReference>
<organism evidence="2 3">
    <name type="scientific">Micromonospora marina</name>
    <dbReference type="NCBI Taxonomy" id="307120"/>
    <lineage>
        <taxon>Bacteria</taxon>
        <taxon>Bacillati</taxon>
        <taxon>Actinomycetota</taxon>
        <taxon>Actinomycetes</taxon>
        <taxon>Micromonosporales</taxon>
        <taxon>Micromonosporaceae</taxon>
        <taxon>Micromonospora</taxon>
    </lineage>
</organism>
<dbReference type="PANTHER" id="PTHR45527:SF1">
    <property type="entry name" value="FATTY ACID SYNTHASE"/>
    <property type="match status" value="1"/>
</dbReference>
<dbReference type="SUPFAM" id="SSF160582">
    <property type="entry name" value="MbtH-like"/>
    <property type="match status" value="1"/>
</dbReference>
<dbReference type="InterPro" id="IPR005153">
    <property type="entry name" value="MbtH-like_dom"/>
</dbReference>
<dbReference type="RefSeq" id="WP_244167160.1">
    <property type="nucleotide sequence ID" value="NZ_JBHLYH010000066.1"/>
</dbReference>
<keyword evidence="3" id="KW-1185">Reference proteome</keyword>
<dbReference type="InterPro" id="IPR020845">
    <property type="entry name" value="AMP-binding_CS"/>
</dbReference>
<evidence type="ECO:0000259" key="1">
    <source>
        <dbReference type="SMART" id="SM00923"/>
    </source>
</evidence>
<dbReference type="Pfam" id="PF03621">
    <property type="entry name" value="MbtH"/>
    <property type="match status" value="1"/>
</dbReference>
<dbReference type="EMBL" id="FMCV01000032">
    <property type="protein sequence ID" value="SCF45027.1"/>
    <property type="molecule type" value="Genomic_DNA"/>
</dbReference>
<dbReference type="GO" id="GO:0005829">
    <property type="term" value="C:cytosol"/>
    <property type="evidence" value="ECO:0007669"/>
    <property type="project" value="TreeGrafter"/>
</dbReference>
<dbReference type="Gene3D" id="3.90.820.10">
    <property type="entry name" value="Structural Genomics, Unknown Function 30-nov-00 1gh9 Mol_id"/>
    <property type="match status" value="1"/>
</dbReference>
<name>A0A1C5AII0_9ACTN</name>
<dbReference type="AlphaFoldDB" id="A0A1C5AII0"/>
<evidence type="ECO:0000313" key="3">
    <source>
        <dbReference type="Proteomes" id="UP000198551"/>
    </source>
</evidence>
<dbReference type="GO" id="GO:0047527">
    <property type="term" value="F:2,3-dihydroxybenzoate-serine ligase activity"/>
    <property type="evidence" value="ECO:0007669"/>
    <property type="project" value="TreeGrafter"/>
</dbReference>
<proteinExistence type="predicted"/>
<dbReference type="Gene3D" id="3.40.50.980">
    <property type="match status" value="2"/>
</dbReference>
<reference evidence="3" key="1">
    <citation type="submission" date="2016-06" db="EMBL/GenBank/DDBJ databases">
        <authorList>
            <person name="Varghese N."/>
        </authorList>
    </citation>
    <scope>NUCLEOTIDE SEQUENCE [LARGE SCALE GENOMIC DNA]</scope>
    <source>
        <strain evidence="3">DSM 45555</strain>
    </source>
</reference>
<dbReference type="Proteomes" id="UP000198551">
    <property type="component" value="Unassembled WGS sequence"/>
</dbReference>
<dbReference type="InterPro" id="IPR000873">
    <property type="entry name" value="AMP-dep_synth/lig_dom"/>
</dbReference>
<dbReference type="InterPro" id="IPR010071">
    <property type="entry name" value="AA_adenyl_dom"/>
</dbReference>
<gene>
    <name evidence="2" type="ORF">GA0070215_13217</name>
</gene>
<dbReference type="Gene3D" id="3.30.300.30">
    <property type="match status" value="1"/>
</dbReference>
<feature type="domain" description="MbtH-like" evidence="1">
    <location>
        <begin position="511"/>
        <end position="567"/>
    </location>
</feature>
<protein>
    <submittedName>
        <fullName evidence="2">Amino acid adenylation domain-containing protein</fullName>
    </submittedName>
</protein>
<dbReference type="SUPFAM" id="SSF56801">
    <property type="entry name" value="Acetyl-CoA synthetase-like"/>
    <property type="match status" value="1"/>
</dbReference>
<dbReference type="NCBIfam" id="TIGR01733">
    <property type="entry name" value="AA-adenyl-dom"/>
    <property type="match status" value="1"/>
</dbReference>
<sequence length="584" mass="62442">MTSTDADRPSTTLDLFRLQVARTPDAVAVRTEAEKLTYRDLDYRSDQIACLIDSAGPPGDLPVGVCLRRTADLLPTLIGIWKAGRPYLPLDPDLPPRRARGMAARGGCTVIVSHSEHRELLAALDGVRPLLLDAEQGPSTGVITARALRPEDAAYIMFTSGSTGEPKGVVVEHRGLTNYLLWAAREYGGSGTGGSPYFTSIGFDLGVPSLFAPLIIGQAVHLLPDPLDPADLAALLVAGGPYAFVKMTPGHLNLISLDLSAAEARKLAGVVIAAGDAFPYSLAARWRALAGPGGTDVATEYGPTEITIGNSGMRVPLGNTDGLVPLGSPIPHTMMYVLDDHLDPVPSGVPGEVYIGGIGVARGYLGDPALTAQRFLPNPYGEPGARLYRSGDRARQVGDDLYFLGRTDDQVKIRGHRVELAEVATALQRHPDIREAIVVDRLRNTHTELAGFVVAAPAREVDVAELRAAVAAELPGYMIPAQLRVVDRLPLTANGKIDRAALLRSLEDNTTPAARNTDPDVVEFSYQVVRNDNDQYSLWDAGRPPPRGWRSTGVDGSRADCLAHIASVWQVDARSPSAEPRSTR</sequence>
<dbReference type="Pfam" id="PF13193">
    <property type="entry name" value="AMP-binding_C"/>
    <property type="match status" value="1"/>
</dbReference>
<dbReference type="GO" id="GO:0043041">
    <property type="term" value="P:amino acid activation for nonribosomal peptide biosynthetic process"/>
    <property type="evidence" value="ECO:0007669"/>
    <property type="project" value="TreeGrafter"/>
</dbReference>
<evidence type="ECO:0000313" key="2">
    <source>
        <dbReference type="EMBL" id="SCF45027.1"/>
    </source>
</evidence>
<dbReference type="Gene3D" id="2.30.38.10">
    <property type="entry name" value="Luciferase, Domain 3"/>
    <property type="match status" value="1"/>
</dbReference>
<dbReference type="InterPro" id="IPR038020">
    <property type="entry name" value="MbtH-like_sf"/>
</dbReference>
<dbReference type="InterPro" id="IPR045851">
    <property type="entry name" value="AMP-bd_C_sf"/>
</dbReference>